<evidence type="ECO:0000313" key="3">
    <source>
        <dbReference type="EMBL" id="MFC5469485.1"/>
    </source>
</evidence>
<organism evidence="3 4">
    <name type="scientific">Cohnella suwonensis</name>
    <dbReference type="NCBI Taxonomy" id="696072"/>
    <lineage>
        <taxon>Bacteria</taxon>
        <taxon>Bacillati</taxon>
        <taxon>Bacillota</taxon>
        <taxon>Bacilli</taxon>
        <taxon>Bacillales</taxon>
        <taxon>Paenibacillaceae</taxon>
        <taxon>Cohnella</taxon>
    </lineage>
</organism>
<comment type="caution">
    <text evidence="3">The sequence shown here is derived from an EMBL/GenBank/DDBJ whole genome shotgun (WGS) entry which is preliminary data.</text>
</comment>
<dbReference type="Proteomes" id="UP001596105">
    <property type="component" value="Unassembled WGS sequence"/>
</dbReference>
<reference evidence="4" key="1">
    <citation type="journal article" date="2019" name="Int. J. Syst. Evol. Microbiol.">
        <title>The Global Catalogue of Microorganisms (GCM) 10K type strain sequencing project: providing services to taxonomists for standard genome sequencing and annotation.</title>
        <authorList>
            <consortium name="The Broad Institute Genomics Platform"/>
            <consortium name="The Broad Institute Genome Sequencing Center for Infectious Disease"/>
            <person name="Wu L."/>
            <person name="Ma J."/>
        </authorList>
    </citation>
    <scope>NUCLEOTIDE SEQUENCE [LARGE SCALE GENOMIC DNA]</scope>
    <source>
        <strain evidence="4">CCUG 57113</strain>
    </source>
</reference>
<keyword evidence="2" id="KW-0472">Membrane</keyword>
<feature type="compositionally biased region" description="Basic residues" evidence="1">
    <location>
        <begin position="63"/>
        <end position="79"/>
    </location>
</feature>
<gene>
    <name evidence="3" type="ORF">ACFPPD_12200</name>
</gene>
<protein>
    <submittedName>
        <fullName evidence="3">DUF2642 domain-containing protein</fullName>
    </submittedName>
</protein>
<keyword evidence="2" id="KW-0812">Transmembrane</keyword>
<evidence type="ECO:0000313" key="4">
    <source>
        <dbReference type="Proteomes" id="UP001596105"/>
    </source>
</evidence>
<dbReference type="RefSeq" id="WP_378082366.1">
    <property type="nucleotide sequence ID" value="NZ_JBHSMH010000036.1"/>
</dbReference>
<feature type="transmembrane region" description="Helical" evidence="2">
    <location>
        <begin position="12"/>
        <end position="31"/>
    </location>
</feature>
<evidence type="ECO:0000256" key="2">
    <source>
        <dbReference type="SAM" id="Phobius"/>
    </source>
</evidence>
<evidence type="ECO:0000256" key="1">
    <source>
        <dbReference type="SAM" id="MobiDB-lite"/>
    </source>
</evidence>
<sequence length="311" mass="34746">MQGVLVATPDNYLVVLSMGTIVYLLIVNRELVRIPIFNIKNVSLSASSSGNKSSRGKSGNNKRSARGQTRRQKLTRPKPRLNSSRKGGASADPMKTYLNQPVSLTVSGTRLPVKGRLIDLGPDILVLHNGIQFLYVPLVHVQQLTRCPPNESNFGEPSEPPLDPAVDLSYRKVLLNAKGIFSELYITGSQTVHGYVTSIMNDFFVFYSPMFRSLYVSMRHLKILVPYDPHTTPYALEQEKFPVHPATASLARTFDQQLRKFENEFVILDLGEHPEKIGLLKSVQNNLVEMVTADGASTFIHLDHVKTIHRP</sequence>
<keyword evidence="4" id="KW-1185">Reference proteome</keyword>
<feature type="region of interest" description="Disordered" evidence="1">
    <location>
        <begin position="45"/>
        <end position="95"/>
    </location>
</feature>
<proteinExistence type="predicted"/>
<keyword evidence="2" id="KW-1133">Transmembrane helix</keyword>
<feature type="compositionally biased region" description="Low complexity" evidence="1">
    <location>
        <begin position="47"/>
        <end position="62"/>
    </location>
</feature>
<dbReference type="EMBL" id="JBHSMH010000036">
    <property type="protein sequence ID" value="MFC5469485.1"/>
    <property type="molecule type" value="Genomic_DNA"/>
</dbReference>
<name>A0ABW0LUD2_9BACL</name>
<accession>A0ABW0LUD2</accession>